<dbReference type="EMBL" id="JARBHB010000005">
    <property type="protein sequence ID" value="KAJ8882917.1"/>
    <property type="molecule type" value="Genomic_DNA"/>
</dbReference>
<proteinExistence type="predicted"/>
<organism evidence="1 2">
    <name type="scientific">Dryococelus australis</name>
    <dbReference type="NCBI Taxonomy" id="614101"/>
    <lineage>
        <taxon>Eukaryota</taxon>
        <taxon>Metazoa</taxon>
        <taxon>Ecdysozoa</taxon>
        <taxon>Arthropoda</taxon>
        <taxon>Hexapoda</taxon>
        <taxon>Insecta</taxon>
        <taxon>Pterygota</taxon>
        <taxon>Neoptera</taxon>
        <taxon>Polyneoptera</taxon>
        <taxon>Phasmatodea</taxon>
        <taxon>Verophasmatodea</taxon>
        <taxon>Anareolatae</taxon>
        <taxon>Phasmatidae</taxon>
        <taxon>Eurycanthinae</taxon>
        <taxon>Dryococelus</taxon>
    </lineage>
</organism>
<name>A0ABQ9HF19_9NEOP</name>
<gene>
    <name evidence="1" type="ORF">PR048_014756</name>
</gene>
<dbReference type="Proteomes" id="UP001159363">
    <property type="component" value="Chromosome 4"/>
</dbReference>
<protein>
    <submittedName>
        <fullName evidence="1">Uncharacterized protein</fullName>
    </submittedName>
</protein>
<comment type="caution">
    <text evidence="1">The sequence shown here is derived from an EMBL/GenBank/DDBJ whole genome shotgun (WGS) entry which is preliminary data.</text>
</comment>
<evidence type="ECO:0000313" key="2">
    <source>
        <dbReference type="Proteomes" id="UP001159363"/>
    </source>
</evidence>
<keyword evidence="2" id="KW-1185">Reference proteome</keyword>
<reference evidence="1 2" key="1">
    <citation type="submission" date="2023-02" db="EMBL/GenBank/DDBJ databases">
        <title>LHISI_Scaffold_Assembly.</title>
        <authorList>
            <person name="Stuart O.P."/>
            <person name="Cleave R."/>
            <person name="Magrath M.J.L."/>
            <person name="Mikheyev A.S."/>
        </authorList>
    </citation>
    <scope>NUCLEOTIDE SEQUENCE [LARGE SCALE GENOMIC DNA]</scope>
    <source>
        <strain evidence="1">Daus_M_001</strain>
        <tissue evidence="1">Leg muscle</tissue>
    </source>
</reference>
<accession>A0ABQ9HF19</accession>
<evidence type="ECO:0000313" key="1">
    <source>
        <dbReference type="EMBL" id="KAJ8882917.1"/>
    </source>
</evidence>
<sequence length="270" mass="31133">MRLKLRSHDITMLAWPQPAACCDTVDSSSQVAPKNIVVSLNYGYVRGEHENTDYVNGKIPSCSAFGCCNSSPNPGNRDKGISFNVFPDSSEFPKEFSNDGWKEDIMERILTYLRDQDLPEEEPGEAIDLSLKKNMAPVPRPSIDALKKKHFSQFQRTSQEKWRKREKDGVKMREMERGKGMEGCRGVEGRKVWKRGRGKEEGPRRGRGVERRKRGREEEEGCRYKCFDRVPADDRREILERFRSLVSKNEQDAHLQELIAVCGIKQRRSH</sequence>